<reference evidence="2 3" key="1">
    <citation type="submission" date="2018-11" db="EMBL/GenBank/DDBJ databases">
        <authorList>
            <consortium name="Pathogen Informatics"/>
        </authorList>
    </citation>
    <scope>NUCLEOTIDE SEQUENCE [LARGE SCALE GENOMIC DNA]</scope>
</reference>
<organism evidence="2 3">
    <name type="scientific">Cylicostephanus goldi</name>
    <name type="common">Nematode worm</name>
    <dbReference type="NCBI Taxonomy" id="71465"/>
    <lineage>
        <taxon>Eukaryota</taxon>
        <taxon>Metazoa</taxon>
        <taxon>Ecdysozoa</taxon>
        <taxon>Nematoda</taxon>
        <taxon>Chromadorea</taxon>
        <taxon>Rhabditida</taxon>
        <taxon>Rhabditina</taxon>
        <taxon>Rhabditomorpha</taxon>
        <taxon>Strongyloidea</taxon>
        <taxon>Strongylidae</taxon>
        <taxon>Cylicostephanus</taxon>
    </lineage>
</organism>
<feature type="compositionally biased region" description="Basic and acidic residues" evidence="1">
    <location>
        <begin position="187"/>
        <end position="202"/>
    </location>
</feature>
<dbReference type="Proteomes" id="UP000271889">
    <property type="component" value="Unassembled WGS sequence"/>
</dbReference>
<evidence type="ECO:0000313" key="3">
    <source>
        <dbReference type="Proteomes" id="UP000271889"/>
    </source>
</evidence>
<sequence>MYFYEEGECITNTESALSKPSSFAKEENEKVVYFQNGCMTKLQSRDTTTAFAAMSSAEKAEEADTVEKDDAPLTTVMPKEELNSEDIKEIEAKILESSGSGREQFAPSEQLPITEAAGNTTTPEFENRSDEEDAEETSSAGSITTTADAALTSAQESELKEKAPDNNEDYTDDEEEANAAADSNDSIEAKLDKKGEKASYIK</sequence>
<name>A0A3P6QXX0_CYLGO</name>
<feature type="region of interest" description="Disordered" evidence="1">
    <location>
        <begin position="55"/>
        <end position="202"/>
    </location>
</feature>
<evidence type="ECO:0000313" key="2">
    <source>
        <dbReference type="EMBL" id="VDK53789.1"/>
    </source>
</evidence>
<dbReference type="EMBL" id="UYRV01006567">
    <property type="protein sequence ID" value="VDK53789.1"/>
    <property type="molecule type" value="Genomic_DNA"/>
</dbReference>
<feature type="compositionally biased region" description="Basic and acidic residues" evidence="1">
    <location>
        <begin position="58"/>
        <end position="71"/>
    </location>
</feature>
<feature type="compositionally biased region" description="Basic and acidic residues" evidence="1">
    <location>
        <begin position="78"/>
        <end position="94"/>
    </location>
</feature>
<keyword evidence="3" id="KW-1185">Reference proteome</keyword>
<feature type="compositionally biased region" description="Acidic residues" evidence="1">
    <location>
        <begin position="166"/>
        <end position="177"/>
    </location>
</feature>
<evidence type="ECO:0000256" key="1">
    <source>
        <dbReference type="SAM" id="MobiDB-lite"/>
    </source>
</evidence>
<gene>
    <name evidence="2" type="ORF">CGOC_LOCUS2788</name>
</gene>
<dbReference type="OrthoDB" id="5867217at2759"/>
<protein>
    <submittedName>
        <fullName evidence="2">Uncharacterized protein</fullName>
    </submittedName>
</protein>
<proteinExistence type="predicted"/>
<accession>A0A3P6QXX0</accession>
<feature type="compositionally biased region" description="Polar residues" evidence="1">
    <location>
        <begin position="143"/>
        <end position="156"/>
    </location>
</feature>
<dbReference type="AlphaFoldDB" id="A0A3P6QXX0"/>